<evidence type="ECO:0000256" key="1">
    <source>
        <dbReference type="ARBA" id="ARBA00004123"/>
    </source>
</evidence>
<organism evidence="7 9">
    <name type="scientific">Dracunculus medinensis</name>
    <name type="common">Guinea worm</name>
    <dbReference type="NCBI Taxonomy" id="318479"/>
    <lineage>
        <taxon>Eukaryota</taxon>
        <taxon>Metazoa</taxon>
        <taxon>Ecdysozoa</taxon>
        <taxon>Nematoda</taxon>
        <taxon>Chromadorea</taxon>
        <taxon>Rhabditida</taxon>
        <taxon>Spirurina</taxon>
        <taxon>Dracunculoidea</taxon>
        <taxon>Dracunculidae</taxon>
        <taxon>Dracunculus</taxon>
    </lineage>
</organism>
<gene>
    <name evidence="6" type="ORF">DME_LOCUS8884</name>
</gene>
<comment type="similarity">
    <text evidence="4">Belongs to the GINS4/SLD5 family.</text>
</comment>
<dbReference type="WBParaSite" id="DME_0000508501-mRNA-1">
    <property type="protein sequence ID" value="DME_0000508501-mRNA-1"/>
    <property type="gene ID" value="DME_0000508501"/>
</dbReference>
<evidence type="ECO:0000256" key="4">
    <source>
        <dbReference type="PIRNR" id="PIRNR007764"/>
    </source>
</evidence>
<keyword evidence="2 4" id="KW-0235">DNA replication</keyword>
<sequence>MASNPEDDDEIARILQTEIDGHEEDRFESPQDTLRHFIICWQNEFQNPRTEALNIVIDQIEGMEENIQNVSDRRSLKVSMHELEVQRINFVVKDYVRLRLKKIEEHTAAYLSEDSMRKRNNRPPLLSKQERDFAERYAQLSAKLMANCVLSRLPEKLQTYPVARKAWEKESVFVQVLKNDTYSIPITDPADPLSEILIDLPKDSIHLLPFVSIVDQLEDGRVMLL</sequence>
<dbReference type="SUPFAM" id="SSF158573">
    <property type="entry name" value="GINS helical bundle-like"/>
    <property type="match status" value="1"/>
</dbReference>
<feature type="domain" description="GINS subunit" evidence="5">
    <location>
        <begin position="73"/>
        <end position="147"/>
    </location>
</feature>
<evidence type="ECO:0000259" key="5">
    <source>
        <dbReference type="Pfam" id="PF05916"/>
    </source>
</evidence>
<dbReference type="Proteomes" id="UP000038040">
    <property type="component" value="Unplaced"/>
</dbReference>
<comment type="function">
    <text evidence="4">The GINS complex plays an essential role in the initiation of DNA replication.</text>
</comment>
<dbReference type="EMBL" id="UYYG01001173">
    <property type="protein sequence ID" value="VDN58911.1"/>
    <property type="molecule type" value="Genomic_DNA"/>
</dbReference>
<dbReference type="AlphaFoldDB" id="A0A0N4UCS6"/>
<dbReference type="OrthoDB" id="338231at2759"/>
<keyword evidence="8" id="KW-1185">Reference proteome</keyword>
<dbReference type="Proteomes" id="UP000274756">
    <property type="component" value="Unassembled WGS sequence"/>
</dbReference>
<name>A0A0N4UCS6_DRAME</name>
<proteinExistence type="inferred from homology"/>
<reference evidence="6 8" key="2">
    <citation type="submission" date="2018-11" db="EMBL/GenBank/DDBJ databases">
        <authorList>
            <consortium name="Pathogen Informatics"/>
        </authorList>
    </citation>
    <scope>NUCLEOTIDE SEQUENCE [LARGE SCALE GENOMIC DNA]</scope>
</reference>
<dbReference type="PIRSF" id="PIRSF007764">
    <property type="entry name" value="Sld5"/>
    <property type="match status" value="1"/>
</dbReference>
<accession>A0A0N4UCS6</accession>
<dbReference type="InterPro" id="IPR008591">
    <property type="entry name" value="GINS_Sld5"/>
</dbReference>
<reference evidence="9" key="1">
    <citation type="submission" date="2017-02" db="UniProtKB">
        <authorList>
            <consortium name="WormBaseParasite"/>
        </authorList>
    </citation>
    <scope>IDENTIFICATION</scope>
</reference>
<evidence type="ECO:0000256" key="3">
    <source>
        <dbReference type="ARBA" id="ARBA00023242"/>
    </source>
</evidence>
<dbReference type="InterPro" id="IPR021151">
    <property type="entry name" value="GINS_A"/>
</dbReference>
<dbReference type="PANTHER" id="PTHR21206:SF0">
    <property type="entry name" value="DNA REPLICATION COMPLEX GINS PROTEIN SLD5"/>
    <property type="match status" value="1"/>
</dbReference>
<evidence type="ECO:0000313" key="6">
    <source>
        <dbReference type="EMBL" id="VDN58911.1"/>
    </source>
</evidence>
<protein>
    <recommendedName>
        <fullName evidence="4">DNA replication complex GINS protein SLD5</fullName>
    </recommendedName>
</protein>
<dbReference type="STRING" id="318479.A0A0N4UCS6"/>
<evidence type="ECO:0000313" key="8">
    <source>
        <dbReference type="Proteomes" id="UP000274756"/>
    </source>
</evidence>
<dbReference type="SUPFAM" id="SSF160059">
    <property type="entry name" value="PriA/YqbF domain"/>
    <property type="match status" value="1"/>
</dbReference>
<dbReference type="GO" id="GO:0006261">
    <property type="term" value="P:DNA-templated DNA replication"/>
    <property type="evidence" value="ECO:0007669"/>
    <property type="project" value="InterPro"/>
</dbReference>
<dbReference type="InterPro" id="IPR038749">
    <property type="entry name" value="Sld5_GINS_A"/>
</dbReference>
<dbReference type="Pfam" id="PF05916">
    <property type="entry name" value="Sld5"/>
    <property type="match status" value="1"/>
</dbReference>
<evidence type="ECO:0000313" key="9">
    <source>
        <dbReference type="WBParaSite" id="DME_0000508501-mRNA-1"/>
    </source>
</evidence>
<evidence type="ECO:0000313" key="7">
    <source>
        <dbReference type="Proteomes" id="UP000038040"/>
    </source>
</evidence>
<dbReference type="GO" id="GO:0000811">
    <property type="term" value="C:GINS complex"/>
    <property type="evidence" value="ECO:0007669"/>
    <property type="project" value="UniProtKB-UniRule"/>
</dbReference>
<dbReference type="PANTHER" id="PTHR21206">
    <property type="entry name" value="SLD5 PROTEIN"/>
    <property type="match status" value="1"/>
</dbReference>
<keyword evidence="3 4" id="KW-0539">Nucleus</keyword>
<dbReference type="CDD" id="cd11711">
    <property type="entry name" value="GINS_A_Sld5"/>
    <property type="match status" value="1"/>
</dbReference>
<dbReference type="InterPro" id="IPR036224">
    <property type="entry name" value="GINS_bundle-like_dom_sf"/>
</dbReference>
<dbReference type="GO" id="GO:0000727">
    <property type="term" value="P:double-strand break repair via break-induced replication"/>
    <property type="evidence" value="ECO:0007669"/>
    <property type="project" value="TreeGrafter"/>
</dbReference>
<dbReference type="Gene3D" id="1.20.58.1030">
    <property type="match status" value="1"/>
</dbReference>
<comment type="subcellular location">
    <subcellularLocation>
        <location evidence="1 4">Nucleus</location>
    </subcellularLocation>
</comment>
<evidence type="ECO:0000256" key="2">
    <source>
        <dbReference type="ARBA" id="ARBA00022705"/>
    </source>
</evidence>
<dbReference type="Gene3D" id="3.40.5.60">
    <property type="match status" value="1"/>
</dbReference>